<feature type="region of interest" description="Disordered" evidence="1">
    <location>
        <begin position="62"/>
        <end position="85"/>
    </location>
</feature>
<gene>
    <name evidence="2" type="ORF">GUITHDRAFT_151754</name>
</gene>
<evidence type="ECO:0000313" key="4">
    <source>
        <dbReference type="Proteomes" id="UP000011087"/>
    </source>
</evidence>
<dbReference type="RefSeq" id="XP_005835438.1">
    <property type="nucleotide sequence ID" value="XM_005835381.1"/>
</dbReference>
<evidence type="ECO:0000313" key="3">
    <source>
        <dbReference type="EnsemblProtists" id="EKX48458"/>
    </source>
</evidence>
<dbReference type="GeneID" id="17305235"/>
<dbReference type="EnsemblProtists" id="EKX48458">
    <property type="protein sequence ID" value="EKX48458"/>
    <property type="gene ID" value="GUITHDRAFT_151754"/>
</dbReference>
<dbReference type="AlphaFoldDB" id="L1JIW1"/>
<dbReference type="EMBL" id="JH992985">
    <property type="protein sequence ID" value="EKX48458.1"/>
    <property type="molecule type" value="Genomic_DNA"/>
</dbReference>
<dbReference type="HOGENOM" id="CLU_1339721_0_0_1"/>
<evidence type="ECO:0000313" key="2">
    <source>
        <dbReference type="EMBL" id="EKX48458.1"/>
    </source>
</evidence>
<sequence length="205" mass="23003">MEGEDKGAIRVMDDLAELLDRVTSDAEVVQQPAVEEKGRERWFPLGRDALVSSTPQTLARAHELESDTYRGFPDKVEGDSEEDAIHGQDVYVRTESADLSSSDLVSVPHDDDSGDNLFHDDLVAQSTEQAAPREHRLHTDYDIQGLFSDVKIPSEDYLSNLGEDGQPYGIRDRALTLRDIQAERVANSFYRVDPDKSLDDYVPEH</sequence>
<dbReference type="KEGG" id="gtt:GUITHDRAFT_151754"/>
<name>L1JIW1_GUITC</name>
<reference evidence="3" key="3">
    <citation type="submission" date="2016-03" db="UniProtKB">
        <authorList>
            <consortium name="EnsemblProtists"/>
        </authorList>
    </citation>
    <scope>IDENTIFICATION</scope>
</reference>
<dbReference type="PaxDb" id="55529-EKX48458"/>
<reference evidence="4" key="2">
    <citation type="submission" date="2012-11" db="EMBL/GenBank/DDBJ databases">
        <authorList>
            <person name="Kuo A."/>
            <person name="Curtis B.A."/>
            <person name="Tanifuji G."/>
            <person name="Burki F."/>
            <person name="Gruber A."/>
            <person name="Irimia M."/>
            <person name="Maruyama S."/>
            <person name="Arias M.C."/>
            <person name="Ball S.G."/>
            <person name="Gile G.H."/>
            <person name="Hirakawa Y."/>
            <person name="Hopkins J.F."/>
            <person name="Rensing S.A."/>
            <person name="Schmutz J."/>
            <person name="Symeonidi A."/>
            <person name="Elias M."/>
            <person name="Eveleigh R.J."/>
            <person name="Herman E.K."/>
            <person name="Klute M.J."/>
            <person name="Nakayama T."/>
            <person name="Obornik M."/>
            <person name="Reyes-Prieto A."/>
            <person name="Armbrust E.V."/>
            <person name="Aves S.J."/>
            <person name="Beiko R.G."/>
            <person name="Coutinho P."/>
            <person name="Dacks J.B."/>
            <person name="Durnford D.G."/>
            <person name="Fast N.M."/>
            <person name="Green B.R."/>
            <person name="Grisdale C."/>
            <person name="Hempe F."/>
            <person name="Henrissat B."/>
            <person name="Hoppner M.P."/>
            <person name="Ishida K.-I."/>
            <person name="Kim E."/>
            <person name="Koreny L."/>
            <person name="Kroth P.G."/>
            <person name="Liu Y."/>
            <person name="Malik S.-B."/>
            <person name="Maier U.G."/>
            <person name="McRose D."/>
            <person name="Mock T."/>
            <person name="Neilson J.A."/>
            <person name="Onodera N.T."/>
            <person name="Poole A.M."/>
            <person name="Pritham E.J."/>
            <person name="Richards T.A."/>
            <person name="Rocap G."/>
            <person name="Roy S.W."/>
            <person name="Sarai C."/>
            <person name="Schaack S."/>
            <person name="Shirato S."/>
            <person name="Slamovits C.H."/>
            <person name="Spencer D.F."/>
            <person name="Suzuki S."/>
            <person name="Worden A.Z."/>
            <person name="Zauner S."/>
            <person name="Barry K."/>
            <person name="Bell C."/>
            <person name="Bharti A.K."/>
            <person name="Crow J.A."/>
            <person name="Grimwood J."/>
            <person name="Kramer R."/>
            <person name="Lindquist E."/>
            <person name="Lucas S."/>
            <person name="Salamov A."/>
            <person name="McFadden G.I."/>
            <person name="Lane C.E."/>
            <person name="Keeling P.J."/>
            <person name="Gray M.W."/>
            <person name="Grigoriev I.V."/>
            <person name="Archibald J.M."/>
        </authorList>
    </citation>
    <scope>NUCLEOTIDE SEQUENCE</scope>
    <source>
        <strain evidence="4">CCMP2712</strain>
    </source>
</reference>
<organism evidence="2">
    <name type="scientific">Guillardia theta (strain CCMP2712)</name>
    <name type="common">Cryptophyte</name>
    <dbReference type="NCBI Taxonomy" id="905079"/>
    <lineage>
        <taxon>Eukaryota</taxon>
        <taxon>Cryptophyceae</taxon>
        <taxon>Pyrenomonadales</taxon>
        <taxon>Geminigeraceae</taxon>
        <taxon>Guillardia</taxon>
    </lineage>
</organism>
<proteinExistence type="predicted"/>
<dbReference type="Proteomes" id="UP000011087">
    <property type="component" value="Unassembled WGS sequence"/>
</dbReference>
<accession>L1JIW1</accession>
<keyword evidence="4" id="KW-1185">Reference proteome</keyword>
<evidence type="ECO:0000256" key="1">
    <source>
        <dbReference type="SAM" id="MobiDB-lite"/>
    </source>
</evidence>
<reference evidence="2 4" key="1">
    <citation type="journal article" date="2012" name="Nature">
        <title>Algal genomes reveal evolutionary mosaicism and the fate of nucleomorphs.</title>
        <authorList>
            <consortium name="DOE Joint Genome Institute"/>
            <person name="Curtis B.A."/>
            <person name="Tanifuji G."/>
            <person name="Burki F."/>
            <person name="Gruber A."/>
            <person name="Irimia M."/>
            <person name="Maruyama S."/>
            <person name="Arias M.C."/>
            <person name="Ball S.G."/>
            <person name="Gile G.H."/>
            <person name="Hirakawa Y."/>
            <person name="Hopkins J.F."/>
            <person name="Kuo A."/>
            <person name="Rensing S.A."/>
            <person name="Schmutz J."/>
            <person name="Symeonidi A."/>
            <person name="Elias M."/>
            <person name="Eveleigh R.J."/>
            <person name="Herman E.K."/>
            <person name="Klute M.J."/>
            <person name="Nakayama T."/>
            <person name="Obornik M."/>
            <person name="Reyes-Prieto A."/>
            <person name="Armbrust E.V."/>
            <person name="Aves S.J."/>
            <person name="Beiko R.G."/>
            <person name="Coutinho P."/>
            <person name="Dacks J.B."/>
            <person name="Durnford D.G."/>
            <person name="Fast N.M."/>
            <person name="Green B.R."/>
            <person name="Grisdale C.J."/>
            <person name="Hempel F."/>
            <person name="Henrissat B."/>
            <person name="Hoppner M.P."/>
            <person name="Ishida K."/>
            <person name="Kim E."/>
            <person name="Koreny L."/>
            <person name="Kroth P.G."/>
            <person name="Liu Y."/>
            <person name="Malik S.B."/>
            <person name="Maier U.G."/>
            <person name="McRose D."/>
            <person name="Mock T."/>
            <person name="Neilson J.A."/>
            <person name="Onodera N.T."/>
            <person name="Poole A.M."/>
            <person name="Pritham E.J."/>
            <person name="Richards T.A."/>
            <person name="Rocap G."/>
            <person name="Roy S.W."/>
            <person name="Sarai C."/>
            <person name="Schaack S."/>
            <person name="Shirato S."/>
            <person name="Slamovits C.H."/>
            <person name="Spencer D.F."/>
            <person name="Suzuki S."/>
            <person name="Worden A.Z."/>
            <person name="Zauner S."/>
            <person name="Barry K."/>
            <person name="Bell C."/>
            <person name="Bharti A.K."/>
            <person name="Crow J.A."/>
            <person name="Grimwood J."/>
            <person name="Kramer R."/>
            <person name="Lindquist E."/>
            <person name="Lucas S."/>
            <person name="Salamov A."/>
            <person name="McFadden G.I."/>
            <person name="Lane C.E."/>
            <person name="Keeling P.J."/>
            <person name="Gray M.W."/>
            <person name="Grigoriev I.V."/>
            <person name="Archibald J.M."/>
        </authorList>
    </citation>
    <scope>NUCLEOTIDE SEQUENCE</scope>
    <source>
        <strain evidence="2 4">CCMP2712</strain>
    </source>
</reference>
<protein>
    <submittedName>
        <fullName evidence="2 3">Uncharacterized protein</fullName>
    </submittedName>
</protein>